<feature type="chain" id="PRO_5012074153" description="Lipoprotein" evidence="2">
    <location>
        <begin position="24"/>
        <end position="212"/>
    </location>
</feature>
<feature type="region of interest" description="Disordered" evidence="1">
    <location>
        <begin position="33"/>
        <end position="57"/>
    </location>
</feature>
<evidence type="ECO:0000313" key="4">
    <source>
        <dbReference type="Proteomes" id="UP000188357"/>
    </source>
</evidence>
<dbReference type="OrthoDB" id="6657284at2"/>
<dbReference type="STRING" id="1945521.A1232T_00293"/>
<dbReference type="AlphaFoldDB" id="A0A1R4GDT9"/>
<organism evidence="3 4">
    <name type="scientific">Psychrobacter piechaudii</name>
    <dbReference type="NCBI Taxonomy" id="1945521"/>
    <lineage>
        <taxon>Bacteria</taxon>
        <taxon>Pseudomonadati</taxon>
        <taxon>Pseudomonadota</taxon>
        <taxon>Gammaproteobacteria</taxon>
        <taxon>Moraxellales</taxon>
        <taxon>Moraxellaceae</taxon>
        <taxon>Psychrobacter</taxon>
    </lineage>
</organism>
<reference evidence="3 4" key="1">
    <citation type="submission" date="2017-02" db="EMBL/GenBank/DDBJ databases">
        <authorList>
            <person name="Peterson S.W."/>
        </authorList>
    </citation>
    <scope>NUCLEOTIDE SEQUENCE [LARGE SCALE GENOMIC DNA]</scope>
    <source>
        <strain evidence="3">Psychrobacter_piechaudii</strain>
    </source>
</reference>
<proteinExistence type="predicted"/>
<name>A0A1R4GDT9_9GAMM</name>
<sequence>MKLVSKISCLGLTAMALSLTGCATQQVLESSSQGKVSTMSSSQSKNKADDKNKKDSATIQQQKKTYFFSSNEIKDISSAFKAGSCDLSNLSRQSQKYGLEDTWVNLYDRTPKPLSELNKQEKCFLAQSNELYAYSDEFYDESSESLNETWYKGNIPNNAKVATLRYLTPVALIPKCDPDLGRPIIIDYEKDEQGKVIRTILVNEDFDFSCVN</sequence>
<dbReference type="RefSeq" id="WP_077450150.1">
    <property type="nucleotide sequence ID" value="NZ_FUGE01000051.1"/>
</dbReference>
<dbReference type="EMBL" id="FUGE01000051">
    <property type="protein sequence ID" value="SJM66354.1"/>
    <property type="molecule type" value="Genomic_DNA"/>
</dbReference>
<evidence type="ECO:0000256" key="1">
    <source>
        <dbReference type="SAM" id="MobiDB-lite"/>
    </source>
</evidence>
<evidence type="ECO:0008006" key="5">
    <source>
        <dbReference type="Google" id="ProtNLM"/>
    </source>
</evidence>
<gene>
    <name evidence="3" type="ORF">A1232T_00293</name>
</gene>
<keyword evidence="2" id="KW-0732">Signal</keyword>
<feature type="compositionally biased region" description="Basic and acidic residues" evidence="1">
    <location>
        <begin position="46"/>
        <end position="56"/>
    </location>
</feature>
<evidence type="ECO:0000256" key="2">
    <source>
        <dbReference type="SAM" id="SignalP"/>
    </source>
</evidence>
<protein>
    <recommendedName>
        <fullName evidence="5">Lipoprotein</fullName>
    </recommendedName>
</protein>
<evidence type="ECO:0000313" key="3">
    <source>
        <dbReference type="EMBL" id="SJM66354.1"/>
    </source>
</evidence>
<keyword evidence="4" id="KW-1185">Reference proteome</keyword>
<feature type="signal peptide" evidence="2">
    <location>
        <begin position="1"/>
        <end position="23"/>
    </location>
</feature>
<accession>A0A1R4GDT9</accession>
<dbReference type="PROSITE" id="PS51257">
    <property type="entry name" value="PROKAR_LIPOPROTEIN"/>
    <property type="match status" value="1"/>
</dbReference>
<dbReference type="Proteomes" id="UP000188357">
    <property type="component" value="Unassembled WGS sequence"/>
</dbReference>